<sequence>MVVLKTPMYLPVCTQLNGDLIEEVYIEAKKRPERRFDKEIDVVMNRNKKIQERLWAAKNPSLKDAMDMTKVVEQSQLRMKEAGRKWAVLMWQVYPKMKLMFVQ</sequence>
<dbReference type="EMBL" id="JANPWB010000007">
    <property type="protein sequence ID" value="KAJ1169894.1"/>
    <property type="molecule type" value="Genomic_DNA"/>
</dbReference>
<comment type="caution">
    <text evidence="1">The sequence shown here is derived from an EMBL/GenBank/DDBJ whole genome shotgun (WGS) entry which is preliminary data.</text>
</comment>
<name>A0AAV7T077_PLEWA</name>
<protein>
    <submittedName>
        <fullName evidence="1">Uncharacterized protein</fullName>
    </submittedName>
</protein>
<evidence type="ECO:0000313" key="1">
    <source>
        <dbReference type="EMBL" id="KAJ1169894.1"/>
    </source>
</evidence>
<gene>
    <name evidence="1" type="ORF">NDU88_001782</name>
</gene>
<dbReference type="Proteomes" id="UP001066276">
    <property type="component" value="Chromosome 4_1"/>
</dbReference>
<evidence type="ECO:0000313" key="2">
    <source>
        <dbReference type="Proteomes" id="UP001066276"/>
    </source>
</evidence>
<dbReference type="AlphaFoldDB" id="A0AAV7T077"/>
<reference evidence="1" key="1">
    <citation type="journal article" date="2022" name="bioRxiv">
        <title>Sequencing and chromosome-scale assembly of the giantPleurodeles waltlgenome.</title>
        <authorList>
            <person name="Brown T."/>
            <person name="Elewa A."/>
            <person name="Iarovenko S."/>
            <person name="Subramanian E."/>
            <person name="Araus A.J."/>
            <person name="Petzold A."/>
            <person name="Susuki M."/>
            <person name="Suzuki K.-i.T."/>
            <person name="Hayashi T."/>
            <person name="Toyoda A."/>
            <person name="Oliveira C."/>
            <person name="Osipova E."/>
            <person name="Leigh N.D."/>
            <person name="Simon A."/>
            <person name="Yun M.H."/>
        </authorList>
    </citation>
    <scope>NUCLEOTIDE SEQUENCE</scope>
    <source>
        <strain evidence="1">20211129_DDA</strain>
        <tissue evidence="1">Liver</tissue>
    </source>
</reference>
<accession>A0AAV7T077</accession>
<keyword evidence="2" id="KW-1185">Reference proteome</keyword>
<organism evidence="1 2">
    <name type="scientific">Pleurodeles waltl</name>
    <name type="common">Iberian ribbed newt</name>
    <dbReference type="NCBI Taxonomy" id="8319"/>
    <lineage>
        <taxon>Eukaryota</taxon>
        <taxon>Metazoa</taxon>
        <taxon>Chordata</taxon>
        <taxon>Craniata</taxon>
        <taxon>Vertebrata</taxon>
        <taxon>Euteleostomi</taxon>
        <taxon>Amphibia</taxon>
        <taxon>Batrachia</taxon>
        <taxon>Caudata</taxon>
        <taxon>Salamandroidea</taxon>
        <taxon>Salamandridae</taxon>
        <taxon>Pleurodelinae</taxon>
        <taxon>Pleurodeles</taxon>
    </lineage>
</organism>
<proteinExistence type="predicted"/>